<reference evidence="1 2" key="1">
    <citation type="submission" date="2018-03" db="EMBL/GenBank/DDBJ databases">
        <title>Diversity of phytobeneficial traits revealed by whole-genome analysis of worldwide-isolated phenazine-producing Pseudomonas spp.</title>
        <authorList>
            <person name="Biessy A."/>
            <person name="Novinscak A."/>
            <person name="Blom J."/>
            <person name="Leger G."/>
            <person name="Thomashow L.S."/>
            <person name="Cazorla F.M."/>
            <person name="Josic D."/>
            <person name="Filion M."/>
        </authorList>
    </citation>
    <scope>NUCLEOTIDE SEQUENCE [LARGE SCALE GENOMIC DNA]</scope>
    <source>
        <strain evidence="1 2">B25</strain>
    </source>
</reference>
<proteinExistence type="predicted"/>
<dbReference type="Proteomes" id="UP000268048">
    <property type="component" value="Chromosome"/>
</dbReference>
<gene>
    <name evidence="1" type="ORF">C4K04_0264</name>
</gene>
<sequence length="57" mass="6336">MAEGPVPGHEAFLSKIPSSLIARDCVLTDTPQRLDREQASLLQKKAEHAPARWQRGQ</sequence>
<accession>A0A3G7TH62</accession>
<protein>
    <submittedName>
        <fullName evidence="1">Uncharacterized protein</fullName>
    </submittedName>
</protein>
<name>A0A3G7TH62_9PSED</name>
<dbReference type="EMBL" id="CP027753">
    <property type="protein sequence ID" value="AZE45968.1"/>
    <property type="molecule type" value="Genomic_DNA"/>
</dbReference>
<evidence type="ECO:0000313" key="1">
    <source>
        <dbReference type="EMBL" id="AZE45968.1"/>
    </source>
</evidence>
<dbReference type="AlphaFoldDB" id="A0A3G7TH62"/>
<organism evidence="1 2">
    <name type="scientific">Pseudomonas chlororaphis</name>
    <dbReference type="NCBI Taxonomy" id="587753"/>
    <lineage>
        <taxon>Bacteria</taxon>
        <taxon>Pseudomonadati</taxon>
        <taxon>Pseudomonadota</taxon>
        <taxon>Gammaproteobacteria</taxon>
        <taxon>Pseudomonadales</taxon>
        <taxon>Pseudomonadaceae</taxon>
        <taxon>Pseudomonas</taxon>
    </lineage>
</organism>
<evidence type="ECO:0000313" key="2">
    <source>
        <dbReference type="Proteomes" id="UP000268048"/>
    </source>
</evidence>